<feature type="transmembrane region" description="Helical" evidence="5">
    <location>
        <begin position="224"/>
        <end position="244"/>
    </location>
</feature>
<evidence type="ECO:0000256" key="1">
    <source>
        <dbReference type="ARBA" id="ARBA00004141"/>
    </source>
</evidence>
<keyword evidence="2 5" id="KW-0812">Transmembrane</keyword>
<keyword evidence="4 5" id="KW-0472">Membrane</keyword>
<dbReference type="EMBL" id="JAPDFW010000103">
    <property type="protein sequence ID" value="KAJ5069661.1"/>
    <property type="molecule type" value="Genomic_DNA"/>
</dbReference>
<evidence type="ECO:0000256" key="5">
    <source>
        <dbReference type="SAM" id="Phobius"/>
    </source>
</evidence>
<keyword evidence="3 5" id="KW-1133">Transmembrane helix</keyword>
<dbReference type="GO" id="GO:0005886">
    <property type="term" value="C:plasma membrane"/>
    <property type="evidence" value="ECO:0007669"/>
    <property type="project" value="TreeGrafter"/>
</dbReference>
<keyword evidence="8" id="KW-1185">Reference proteome</keyword>
<dbReference type="GO" id="GO:0007189">
    <property type="term" value="P:adenylate cyclase-activating G protein-coupled receptor signaling pathway"/>
    <property type="evidence" value="ECO:0007669"/>
    <property type="project" value="TreeGrafter"/>
</dbReference>
<feature type="transmembrane region" description="Helical" evidence="5">
    <location>
        <begin position="108"/>
        <end position="129"/>
    </location>
</feature>
<feature type="transmembrane region" description="Helical" evidence="5">
    <location>
        <begin position="6"/>
        <end position="28"/>
    </location>
</feature>
<dbReference type="Proteomes" id="UP001149090">
    <property type="component" value="Unassembled WGS sequence"/>
</dbReference>
<dbReference type="AlphaFoldDB" id="A0A9Q0LBJ3"/>
<dbReference type="PROSITE" id="PS50261">
    <property type="entry name" value="G_PROTEIN_RECEP_F2_4"/>
    <property type="match status" value="1"/>
</dbReference>
<comment type="subcellular location">
    <subcellularLocation>
        <location evidence="1">Membrane</location>
        <topology evidence="1">Multi-pass membrane protein</topology>
    </subcellularLocation>
</comment>
<feature type="domain" description="G-protein coupled receptors family 2 profile 2" evidence="6">
    <location>
        <begin position="6"/>
        <end position="246"/>
    </location>
</feature>
<feature type="transmembrane region" description="Helical" evidence="5">
    <location>
        <begin position="186"/>
        <end position="204"/>
    </location>
</feature>
<feature type="transmembrane region" description="Helical" evidence="5">
    <location>
        <begin position="40"/>
        <end position="61"/>
    </location>
</feature>
<organism evidence="7 8">
    <name type="scientific">Anaeramoeba ignava</name>
    <name type="common">Anaerobic marine amoeba</name>
    <dbReference type="NCBI Taxonomy" id="1746090"/>
    <lineage>
        <taxon>Eukaryota</taxon>
        <taxon>Metamonada</taxon>
        <taxon>Anaeramoebidae</taxon>
        <taxon>Anaeramoeba</taxon>
    </lineage>
</organism>
<evidence type="ECO:0000256" key="4">
    <source>
        <dbReference type="ARBA" id="ARBA00023136"/>
    </source>
</evidence>
<feature type="transmembrane region" description="Helical" evidence="5">
    <location>
        <begin position="76"/>
        <end position="96"/>
    </location>
</feature>
<feature type="transmembrane region" description="Helical" evidence="5">
    <location>
        <begin position="155"/>
        <end position="174"/>
    </location>
</feature>
<keyword evidence="7" id="KW-0675">Receptor</keyword>
<accession>A0A9Q0LBJ3</accession>
<dbReference type="InterPro" id="IPR017981">
    <property type="entry name" value="GPCR_2-like_7TM"/>
</dbReference>
<evidence type="ECO:0000256" key="3">
    <source>
        <dbReference type="ARBA" id="ARBA00022989"/>
    </source>
</evidence>
<dbReference type="PANTHER" id="PTHR23112:SF0">
    <property type="entry name" value="TRANSMEMBRANE PROTEIN 116"/>
    <property type="match status" value="1"/>
</dbReference>
<dbReference type="GO" id="GO:0004930">
    <property type="term" value="F:G protein-coupled receptor activity"/>
    <property type="evidence" value="ECO:0007669"/>
    <property type="project" value="TreeGrafter"/>
</dbReference>
<proteinExistence type="predicted"/>
<comment type="caution">
    <text evidence="7">The sequence shown here is derived from an EMBL/GenBank/DDBJ whole genome shotgun (WGS) entry which is preliminary data.</text>
</comment>
<sequence length="266" mass="30823">MPTNRVIIFCFIGSILGILGALSFIIIYSILPEIRTRFRLFILTLSIYNLLVDISILLPGFSGHTICSIQVFISDLFFIDASCWIFLISLIYYLQICRNFDIENSSKFYWISIIITNIISLTVSLIVTLSGEIDNGFSYWCSTSKNALVITEYSIFWFCLIGALIFYSIVVHKIRKDKEANYPKSFQFKMLTLAILYILTELWTTMERVRKVIQQVDTENEFFSVTQAFFTPLLGFWDFIFFVLGDKFVSAIVINKCKIKSYQPLK</sequence>
<dbReference type="PANTHER" id="PTHR23112">
    <property type="entry name" value="G PROTEIN-COUPLED RECEPTOR 157-RELATED"/>
    <property type="match status" value="1"/>
</dbReference>
<reference evidence="7" key="1">
    <citation type="submission" date="2022-10" db="EMBL/GenBank/DDBJ databases">
        <title>Novel sulphate-reducing endosymbionts in the free-living metamonad Anaeramoeba.</title>
        <authorList>
            <person name="Jerlstrom-Hultqvist J."/>
            <person name="Cepicka I."/>
            <person name="Gallot-Lavallee L."/>
            <person name="Salas-Leiva D."/>
            <person name="Curtis B.A."/>
            <person name="Zahonova K."/>
            <person name="Pipaliya S."/>
            <person name="Dacks J."/>
            <person name="Roger A.J."/>
        </authorList>
    </citation>
    <scope>NUCLEOTIDE SEQUENCE</scope>
    <source>
        <strain evidence="7">BMAN</strain>
    </source>
</reference>
<dbReference type="Gene3D" id="1.20.1070.10">
    <property type="entry name" value="Rhodopsin 7-helix transmembrane proteins"/>
    <property type="match status" value="1"/>
</dbReference>
<gene>
    <name evidence="7" type="ORF">M0811_02238</name>
</gene>
<evidence type="ECO:0000256" key="2">
    <source>
        <dbReference type="ARBA" id="ARBA00022692"/>
    </source>
</evidence>
<dbReference type="GO" id="GO:0007166">
    <property type="term" value="P:cell surface receptor signaling pathway"/>
    <property type="evidence" value="ECO:0007669"/>
    <property type="project" value="InterPro"/>
</dbReference>
<name>A0A9Q0LBJ3_ANAIG</name>
<evidence type="ECO:0000313" key="8">
    <source>
        <dbReference type="Proteomes" id="UP001149090"/>
    </source>
</evidence>
<evidence type="ECO:0000313" key="7">
    <source>
        <dbReference type="EMBL" id="KAJ5069661.1"/>
    </source>
</evidence>
<protein>
    <submittedName>
        <fullName evidence="7">G protein-coupled receptor</fullName>
    </submittedName>
</protein>
<evidence type="ECO:0000259" key="6">
    <source>
        <dbReference type="PROSITE" id="PS50261"/>
    </source>
</evidence>
<dbReference type="SUPFAM" id="SSF81321">
    <property type="entry name" value="Family A G protein-coupled receptor-like"/>
    <property type="match status" value="1"/>
</dbReference>